<feature type="non-terminal residue" evidence="2">
    <location>
        <position position="1"/>
    </location>
</feature>
<dbReference type="EMBL" id="KX365008">
    <property type="protein sequence ID" value="ANJ76723.1"/>
    <property type="molecule type" value="Genomic_DNA"/>
</dbReference>
<dbReference type="AlphaFoldDB" id="A0A192A8U7"/>
<feature type="region of interest" description="Disordered" evidence="1">
    <location>
        <begin position="49"/>
        <end position="100"/>
    </location>
</feature>
<feature type="non-terminal residue" evidence="2">
    <location>
        <position position="184"/>
    </location>
</feature>
<feature type="region of interest" description="Disordered" evidence="1">
    <location>
        <begin position="1"/>
        <end position="28"/>
    </location>
</feature>
<feature type="region of interest" description="Disordered" evidence="1">
    <location>
        <begin position="105"/>
        <end position="124"/>
    </location>
</feature>
<protein>
    <submittedName>
        <fullName evidence="2">Kinesin family member 24</fullName>
    </submittedName>
</protein>
<reference evidence="2" key="1">
    <citation type="journal article" date="2016" name="Mol. Phylogenet. Evol.">
        <title>Resolving the higher-order phylogenetic relationships of the circumtropical Mabuya group (Squamata: Scincidae): An out-of-Asia diversification.</title>
        <authorList>
            <person name="Karin B.R."/>
            <person name="Metallinou M."/>
            <person name="Weinell J.L."/>
            <person name="Jackman T.R."/>
            <person name="Bauer A.M."/>
        </authorList>
    </citation>
    <scope>NUCLEOTIDE SEQUENCE</scope>
</reference>
<organism evidence="2">
    <name type="scientific">Toenayar novemcarinata</name>
    <name type="common">Anderson's mabuya</name>
    <dbReference type="NCBI Taxonomy" id="1545751"/>
    <lineage>
        <taxon>Eukaryota</taxon>
        <taxon>Metazoa</taxon>
        <taxon>Chordata</taxon>
        <taxon>Craniata</taxon>
        <taxon>Vertebrata</taxon>
        <taxon>Euteleostomi</taxon>
        <taxon>Lepidosauria</taxon>
        <taxon>Squamata</taxon>
        <taxon>Bifurcata</taxon>
        <taxon>Unidentata</taxon>
        <taxon>Scinciformata</taxon>
        <taxon>Scincidae</taxon>
        <taxon>Mabuyinae</taxon>
        <taxon>Toenayar</taxon>
    </lineage>
</organism>
<accession>A0A192A8U7</accession>
<name>A0A192A8U7_9SAUR</name>
<proteinExistence type="predicted"/>
<sequence>SSPGIQVGEKSSPKKVKLGLHHPPTPATAAARMKAPLFLCAPGHSLFSSTPKAQARKGHTGTPLLTHPSPVKGAVRAGPPAKKTTEDPALPSEKGLFGKDFATRTAASAEARRENGQGDRQQGKCLKVQAVRKQLISRGDFSLGDTVHPAAQTEERKRAFSEQCVVSWTSLPSQQKDREQHLRL</sequence>
<evidence type="ECO:0000256" key="1">
    <source>
        <dbReference type="SAM" id="MobiDB-lite"/>
    </source>
</evidence>
<gene>
    <name evidence="2" type="primary">KIF24</name>
</gene>
<evidence type="ECO:0000313" key="2">
    <source>
        <dbReference type="EMBL" id="ANJ76723.1"/>
    </source>
</evidence>